<name>A0A2P2LQT0_RHIMU</name>
<organism evidence="1">
    <name type="scientific">Rhizophora mucronata</name>
    <name type="common">Asiatic mangrove</name>
    <dbReference type="NCBI Taxonomy" id="61149"/>
    <lineage>
        <taxon>Eukaryota</taxon>
        <taxon>Viridiplantae</taxon>
        <taxon>Streptophyta</taxon>
        <taxon>Embryophyta</taxon>
        <taxon>Tracheophyta</taxon>
        <taxon>Spermatophyta</taxon>
        <taxon>Magnoliopsida</taxon>
        <taxon>eudicotyledons</taxon>
        <taxon>Gunneridae</taxon>
        <taxon>Pentapetalae</taxon>
        <taxon>rosids</taxon>
        <taxon>fabids</taxon>
        <taxon>Malpighiales</taxon>
        <taxon>Rhizophoraceae</taxon>
        <taxon>Rhizophora</taxon>
    </lineage>
</organism>
<dbReference type="EMBL" id="GGEC01039845">
    <property type="protein sequence ID" value="MBX20329.1"/>
    <property type="molecule type" value="Transcribed_RNA"/>
</dbReference>
<evidence type="ECO:0000313" key="1">
    <source>
        <dbReference type="EMBL" id="MBX20329.1"/>
    </source>
</evidence>
<dbReference type="AlphaFoldDB" id="A0A2P2LQT0"/>
<sequence>MTFESSKTTNQITNFIEIQLKHYSRGSIQIPSTHEK</sequence>
<protein>
    <submittedName>
        <fullName evidence="1">Uncharacterized protein</fullName>
    </submittedName>
</protein>
<reference evidence="1" key="1">
    <citation type="submission" date="2018-02" db="EMBL/GenBank/DDBJ databases">
        <title>Rhizophora mucronata_Transcriptome.</title>
        <authorList>
            <person name="Meera S.P."/>
            <person name="Sreeshan A."/>
            <person name="Augustine A."/>
        </authorList>
    </citation>
    <scope>NUCLEOTIDE SEQUENCE</scope>
    <source>
        <tissue evidence="1">Leaf</tissue>
    </source>
</reference>
<accession>A0A2P2LQT0</accession>
<proteinExistence type="predicted"/>